<sequence>AQGIQVNIVGNHYLAGPDTPANHIVFRIHNGASAYLEGNWGPRCPMGCDDETAIGIYRFHPRDRAHVPFAVPPVTTHTTAAVKSLVLARAGATRPIRDAVDSRIIEEIRQGTGRIGIGSAAAVLRSATAPADSDRDGMPDAWERARQLNPHDAGDRNDDADGDGYTALEVYLHALTLAPTSPGH</sequence>
<dbReference type="InterPro" id="IPR052063">
    <property type="entry name" value="Polysaccharide_Lyase_1"/>
</dbReference>
<dbReference type="HOGENOM" id="CLU_1464152_0_0_7"/>
<dbReference type="PANTHER" id="PTHR42970">
    <property type="entry name" value="PECTATE LYASE C-RELATED"/>
    <property type="match status" value="1"/>
</dbReference>
<comment type="caution">
    <text evidence="3">The sequence shown here is derived from an EMBL/GenBank/DDBJ whole genome shotgun (WGS) entry which is preliminary data.</text>
</comment>
<name>W4L2X7_9BACT</name>
<gene>
    <name evidence="3" type="ORF">ETSY2_53985</name>
</gene>
<dbReference type="EMBL" id="AZHX01002994">
    <property type="protein sequence ID" value="ETW92254.1"/>
    <property type="molecule type" value="Genomic_DNA"/>
</dbReference>
<dbReference type="Proteomes" id="UP000019140">
    <property type="component" value="Unassembled WGS sequence"/>
</dbReference>
<accession>W4L2X7</accession>
<dbReference type="AlphaFoldDB" id="W4L2X7"/>
<reference evidence="3 4" key="1">
    <citation type="journal article" date="2014" name="Nature">
        <title>An environmental bacterial taxon with a large and distinct metabolic repertoire.</title>
        <authorList>
            <person name="Wilson M.C."/>
            <person name="Mori T."/>
            <person name="Ruckert C."/>
            <person name="Uria A.R."/>
            <person name="Helf M.J."/>
            <person name="Takada K."/>
            <person name="Gernert C."/>
            <person name="Steffens U.A."/>
            <person name="Heycke N."/>
            <person name="Schmitt S."/>
            <person name="Rinke C."/>
            <person name="Helfrich E.J."/>
            <person name="Brachmann A.O."/>
            <person name="Gurgui C."/>
            <person name="Wakimoto T."/>
            <person name="Kracht M."/>
            <person name="Crusemann M."/>
            <person name="Hentschel U."/>
            <person name="Abe I."/>
            <person name="Matsunaga S."/>
            <person name="Kalinowski J."/>
            <person name="Takeyama H."/>
            <person name="Piel J."/>
        </authorList>
    </citation>
    <scope>NUCLEOTIDE SEQUENCE [LARGE SCALE GENOMIC DNA]</scope>
    <source>
        <strain evidence="4">TSY2</strain>
    </source>
</reference>
<protein>
    <submittedName>
        <fullName evidence="3">Uncharacterized protein</fullName>
    </submittedName>
</protein>
<dbReference type="GO" id="GO:0046872">
    <property type="term" value="F:metal ion binding"/>
    <property type="evidence" value="ECO:0007669"/>
    <property type="project" value="UniProtKB-KW"/>
</dbReference>
<keyword evidence="1" id="KW-0479">Metal-binding</keyword>
<feature type="non-terminal residue" evidence="3">
    <location>
        <position position="1"/>
    </location>
</feature>
<keyword evidence="2" id="KW-0325">Glycoprotein</keyword>
<dbReference type="PANTHER" id="PTHR42970:SF1">
    <property type="entry name" value="PECTATE LYASE C-RELATED"/>
    <property type="match status" value="1"/>
</dbReference>
<evidence type="ECO:0000256" key="2">
    <source>
        <dbReference type="ARBA" id="ARBA00023180"/>
    </source>
</evidence>
<evidence type="ECO:0000313" key="4">
    <source>
        <dbReference type="Proteomes" id="UP000019140"/>
    </source>
</evidence>
<evidence type="ECO:0000313" key="3">
    <source>
        <dbReference type="EMBL" id="ETW92254.1"/>
    </source>
</evidence>
<keyword evidence="4" id="KW-1185">Reference proteome</keyword>
<organism evidence="3 4">
    <name type="scientific">Candidatus Entotheonella gemina</name>
    <dbReference type="NCBI Taxonomy" id="1429439"/>
    <lineage>
        <taxon>Bacteria</taxon>
        <taxon>Pseudomonadati</taxon>
        <taxon>Nitrospinota/Tectimicrobiota group</taxon>
        <taxon>Candidatus Tectimicrobiota</taxon>
        <taxon>Candidatus Entotheonellia</taxon>
        <taxon>Candidatus Entotheonellales</taxon>
        <taxon>Candidatus Entotheonellaceae</taxon>
        <taxon>Candidatus Entotheonella</taxon>
    </lineage>
</organism>
<evidence type="ECO:0000256" key="1">
    <source>
        <dbReference type="ARBA" id="ARBA00022723"/>
    </source>
</evidence>
<proteinExistence type="predicted"/>